<dbReference type="SUPFAM" id="SSF81901">
    <property type="entry name" value="HCP-like"/>
    <property type="match status" value="1"/>
</dbReference>
<dbReference type="Gene3D" id="1.10.510.10">
    <property type="entry name" value="Transferase(Phosphotransferase) domain 1"/>
    <property type="match status" value="2"/>
</dbReference>
<protein>
    <submittedName>
        <fullName evidence="4">27561_t:CDS:1</fullName>
    </submittedName>
</protein>
<dbReference type="InterPro" id="IPR011990">
    <property type="entry name" value="TPR-like_helical_dom_sf"/>
</dbReference>
<keyword evidence="2" id="KW-0067">ATP-binding</keyword>
<keyword evidence="1" id="KW-0547">Nucleotide-binding</keyword>
<dbReference type="SUPFAM" id="SSF56112">
    <property type="entry name" value="Protein kinase-like (PK-like)"/>
    <property type="match status" value="2"/>
</dbReference>
<evidence type="ECO:0000256" key="2">
    <source>
        <dbReference type="ARBA" id="ARBA00022840"/>
    </source>
</evidence>
<evidence type="ECO:0000313" key="5">
    <source>
        <dbReference type="Proteomes" id="UP000789901"/>
    </source>
</evidence>
<gene>
    <name evidence="4" type="ORF">GMARGA_LOCUS27125</name>
</gene>
<comment type="caution">
    <text evidence="4">The sequence shown here is derived from an EMBL/GenBank/DDBJ whole genome shotgun (WGS) entry which is preliminary data.</text>
</comment>
<dbReference type="PROSITE" id="PS00109">
    <property type="entry name" value="PROTEIN_KINASE_TYR"/>
    <property type="match status" value="1"/>
</dbReference>
<dbReference type="InterPro" id="IPR051681">
    <property type="entry name" value="Ser/Thr_Kinases-Pseudokinases"/>
</dbReference>
<dbReference type="CDD" id="cd21037">
    <property type="entry name" value="MLKL_NTD"/>
    <property type="match status" value="1"/>
</dbReference>
<dbReference type="InterPro" id="IPR000719">
    <property type="entry name" value="Prot_kinase_dom"/>
</dbReference>
<dbReference type="Pfam" id="PF07714">
    <property type="entry name" value="PK_Tyr_Ser-Thr"/>
    <property type="match status" value="2"/>
</dbReference>
<name>A0ABN7W8E4_GIGMA</name>
<dbReference type="EMBL" id="CAJVQB010032734">
    <property type="protein sequence ID" value="CAG8818728.1"/>
    <property type="molecule type" value="Genomic_DNA"/>
</dbReference>
<keyword evidence="5" id="KW-1185">Reference proteome</keyword>
<dbReference type="PANTHER" id="PTHR44329">
    <property type="entry name" value="SERINE/THREONINE-PROTEIN KINASE TNNI3K-RELATED"/>
    <property type="match status" value="1"/>
</dbReference>
<dbReference type="PANTHER" id="PTHR44329:SF298">
    <property type="entry name" value="MIXED LINEAGE KINASE DOMAIN-LIKE PROTEIN"/>
    <property type="match status" value="1"/>
</dbReference>
<evidence type="ECO:0000313" key="4">
    <source>
        <dbReference type="EMBL" id="CAG8818728.1"/>
    </source>
</evidence>
<evidence type="ECO:0000256" key="1">
    <source>
        <dbReference type="ARBA" id="ARBA00022741"/>
    </source>
</evidence>
<proteinExistence type="predicted"/>
<dbReference type="PRINTS" id="PR00109">
    <property type="entry name" value="TYRKINASE"/>
</dbReference>
<feature type="non-terminal residue" evidence="4">
    <location>
        <position position="946"/>
    </location>
</feature>
<reference evidence="4 5" key="1">
    <citation type="submission" date="2021-06" db="EMBL/GenBank/DDBJ databases">
        <authorList>
            <person name="Kallberg Y."/>
            <person name="Tangrot J."/>
            <person name="Rosling A."/>
        </authorList>
    </citation>
    <scope>NUCLEOTIDE SEQUENCE [LARGE SCALE GENOMIC DNA]</scope>
    <source>
        <strain evidence="4 5">120-4 pot B 10/14</strain>
    </source>
</reference>
<feature type="domain" description="Protein kinase" evidence="3">
    <location>
        <begin position="510"/>
        <end position="813"/>
    </location>
</feature>
<feature type="domain" description="Protein kinase" evidence="3">
    <location>
        <begin position="192"/>
        <end position="464"/>
    </location>
</feature>
<dbReference type="InterPro" id="IPR008266">
    <property type="entry name" value="Tyr_kinase_AS"/>
</dbReference>
<dbReference type="InterPro" id="IPR059179">
    <property type="entry name" value="MLKL-like_MCAfunc"/>
</dbReference>
<dbReference type="SMART" id="SM00671">
    <property type="entry name" value="SEL1"/>
    <property type="match status" value="2"/>
</dbReference>
<dbReference type="InterPro" id="IPR006597">
    <property type="entry name" value="Sel1-like"/>
</dbReference>
<organism evidence="4 5">
    <name type="scientific">Gigaspora margarita</name>
    <dbReference type="NCBI Taxonomy" id="4874"/>
    <lineage>
        <taxon>Eukaryota</taxon>
        <taxon>Fungi</taxon>
        <taxon>Fungi incertae sedis</taxon>
        <taxon>Mucoromycota</taxon>
        <taxon>Glomeromycotina</taxon>
        <taxon>Glomeromycetes</taxon>
        <taxon>Diversisporales</taxon>
        <taxon>Gigasporaceae</taxon>
        <taxon>Gigaspora</taxon>
    </lineage>
</organism>
<dbReference type="Pfam" id="PF08238">
    <property type="entry name" value="Sel1"/>
    <property type="match status" value="3"/>
</dbReference>
<dbReference type="Gene3D" id="1.25.40.10">
    <property type="entry name" value="Tetratricopeptide repeat domain"/>
    <property type="match status" value="1"/>
</dbReference>
<dbReference type="InterPro" id="IPR001245">
    <property type="entry name" value="Ser-Thr/Tyr_kinase_cat_dom"/>
</dbReference>
<dbReference type="InterPro" id="IPR011009">
    <property type="entry name" value="Kinase-like_dom_sf"/>
</dbReference>
<dbReference type="InterPro" id="IPR036537">
    <property type="entry name" value="Adaptor_Cbl_N_dom_sf"/>
</dbReference>
<evidence type="ECO:0000259" key="3">
    <source>
        <dbReference type="PROSITE" id="PS50011"/>
    </source>
</evidence>
<dbReference type="Proteomes" id="UP000789901">
    <property type="component" value="Unassembled WGS sequence"/>
</dbReference>
<dbReference type="PROSITE" id="PS50011">
    <property type="entry name" value="PROTEIN_KINASE_DOM"/>
    <property type="match status" value="2"/>
</dbReference>
<accession>A0ABN7W8E4</accession>
<dbReference type="Gene3D" id="1.20.930.20">
    <property type="entry name" value="Adaptor protein Cbl, N-terminal domain"/>
    <property type="match status" value="1"/>
</dbReference>
<sequence>MEGVNRSDANESTKNEGNQFALNQLEIAFKAQTNAVEASSNYAPFAQIIKKFFELGEDIVTLYQKAEYSQCLCSYLTKRVNSAVAVMRDLEIRKQDNQEFFMESTNLQLIKDFVKCMLDIKKFVTAVSQLDSLGNFFNSANVVQKYKDLSNRFDGYLTSLNVAVNKKAINKTSQKMIIESGLEDSNLTYFATNQLKIIKRIGSGAVYLAESMHPDLNLKRVALKVFRPFEASETSRKAIFKEIKTHKKLGAYDKVIQIYGITKMKVNVYDSELCYTLVLEFAGGGTLRNYLQKNPDLSWSNKFRLALKLAEAIMHMHSKNIAHRDLHSNNILIHRSNIKIADFGLSRCLSDASKTSTGLAGYIAYVDPHSLKNSEQKLQEISKECDIYSLGVLLWEISSLRPPFEEEDRTSLLMNILDGHRETPIVGTPQQYSDLYIECWQDNPKKRPTIDKVVDELRNESQFFINDNKDNNISETINSLNEETLSSEDLELQYEIEAILKNLLEMQKYMKNMSMSNPGSEKNTLTTIKRIRDLRKRNEISIDAQSFLNLDEYEPKFDYPQRGKSIHRRWSNIFLLDYAFKEISQITNDQINNLNQQIAILKGLENSEYIVRFYGIALSPDKKCYLVTEWMENGNLREYYKKYKLDWNKKFEYAIDICQGIAFLNAVEILHHDIRGSNILINRNHRAKIANFGLSRKFRDITRNIQVNIENVRYMAPEKLKYGDKKQYNDKCEIYSLGALLWEIAEEEIPYSRLGLDLQTIRDRVVKKKYPLNHDPDFRPTIAKIFSVLDDYHHKDEKKEIIPVGDEFEDDFILVDKMMSVDKAIEEHQKPDGNKQNAWESFKYHSELGDIMAKYWVGYYLYHYILPEHKENRQANLQHAVILFKEAADHGKVDAQLQYGLCLWHGDGVPVNWDEAMRYLKLAADNGNLTAMKCLKLAADNGNPTA</sequence>